<dbReference type="Gene3D" id="2.40.128.130">
    <property type="entry name" value="Autotransporter beta-domain"/>
    <property type="match status" value="1"/>
</dbReference>
<dbReference type="Pfam" id="PF03797">
    <property type="entry name" value="Autotransporter"/>
    <property type="match status" value="1"/>
</dbReference>
<dbReference type="Proteomes" id="UP000236000">
    <property type="component" value="Unassembled WGS sequence"/>
</dbReference>
<feature type="domain" description="Autotransporter" evidence="1">
    <location>
        <begin position="97"/>
        <end position="417"/>
    </location>
</feature>
<dbReference type="InterPro" id="IPR036709">
    <property type="entry name" value="Autotransporte_beta_dom_sf"/>
</dbReference>
<dbReference type="SUPFAM" id="SSF103515">
    <property type="entry name" value="Autotransporter"/>
    <property type="match status" value="1"/>
</dbReference>
<gene>
    <name evidence="2" type="ORF">CXU22_06300</name>
</gene>
<comment type="caution">
    <text evidence="2">The sequence shown here is derived from an EMBL/GenBank/DDBJ whole genome shotgun (WGS) entry which is preliminary data.</text>
</comment>
<proteinExistence type="predicted"/>
<dbReference type="InterPro" id="IPR005546">
    <property type="entry name" value="Autotransporte_beta"/>
</dbReference>
<dbReference type="OrthoDB" id="198623at2"/>
<dbReference type="PROSITE" id="PS51208">
    <property type="entry name" value="AUTOTRANSPORTER"/>
    <property type="match status" value="1"/>
</dbReference>
<reference evidence="2 3" key="1">
    <citation type="journal article" date="2017" name="BMC Genomics">
        <title>Genome sequencing of 39 Akkermansia muciniphila isolates reveals its population structure, genomic and functional diverisity, and global distribution in mammalian gut microbiotas.</title>
        <authorList>
            <person name="Guo X."/>
            <person name="Li S."/>
            <person name="Zhang J."/>
            <person name="Wu F."/>
            <person name="Li X."/>
            <person name="Wu D."/>
            <person name="Zhang M."/>
            <person name="Ou Z."/>
            <person name="Jie Z."/>
            <person name="Yan Q."/>
            <person name="Li P."/>
            <person name="Yi J."/>
            <person name="Peng Y."/>
        </authorList>
    </citation>
    <scope>NUCLEOTIDE SEQUENCE [LARGE SCALE GENOMIC DNA]</scope>
    <source>
        <strain evidence="2 3">GP24</strain>
    </source>
</reference>
<protein>
    <recommendedName>
        <fullName evidence="1">Autotransporter domain-containing protein</fullName>
    </recommendedName>
</protein>
<name>A0A2N8HE88_9BACT</name>
<accession>A0A2N8HE88</accession>
<evidence type="ECO:0000313" key="2">
    <source>
        <dbReference type="EMBL" id="PNC18239.1"/>
    </source>
</evidence>
<sequence length="417" mass="46979">MGNAFDTQNRRQRALEKVKAGSNLRPLNPSYPIMKLSRISLWSLTLAGCLPAVRAESWNQFPESGPETTLDSMWASAAYVQTLVEASSARINISRFRQKGPSNLWAGALGSFGDAGIRNNQPSFDYSAAGYALGYDYGTYGEKSGSLLGLAFGQMFGHQNIQEMPDYPDGPMEGDRFRQSAWMANLYGAFFRETGPRSSLLLAANAAFGSTENKCRHSDAWGNASKWDSETFQAGFSASWRYQVTNSFSVTPFMGVTYVHGANKVKRDDQGGYGDSSWWGDYWWDDDDWDDDDDYNQRRDNRGTFDNVSMAMGVTLEHVFRLSGNTVWINALSGSYCPDIYRNDPHYTFRDGWWEGDEYRESRYKGKGYSPGKQSFKVKLLSRMVFNDRCSVFASYQAHFRESFLEHQAALGVSVSF</sequence>
<evidence type="ECO:0000259" key="1">
    <source>
        <dbReference type="PROSITE" id="PS51208"/>
    </source>
</evidence>
<dbReference type="SMART" id="SM00869">
    <property type="entry name" value="Autotransporter"/>
    <property type="match status" value="1"/>
</dbReference>
<organism evidence="2 3">
    <name type="scientific">Akkermansia muciniphila</name>
    <dbReference type="NCBI Taxonomy" id="239935"/>
    <lineage>
        <taxon>Bacteria</taxon>
        <taxon>Pseudomonadati</taxon>
        <taxon>Verrucomicrobiota</taxon>
        <taxon>Verrucomicrobiia</taxon>
        <taxon>Verrucomicrobiales</taxon>
        <taxon>Akkermansiaceae</taxon>
        <taxon>Akkermansia</taxon>
    </lineage>
</organism>
<evidence type="ECO:0000313" key="3">
    <source>
        <dbReference type="Proteomes" id="UP000236000"/>
    </source>
</evidence>
<dbReference type="AlphaFoldDB" id="A0A2N8HE88"/>
<dbReference type="EMBL" id="PJKA01000010">
    <property type="protein sequence ID" value="PNC18239.1"/>
    <property type="molecule type" value="Genomic_DNA"/>
</dbReference>